<dbReference type="EMBL" id="AUZX01015713">
    <property type="protein sequence ID" value="EQD28208.1"/>
    <property type="molecule type" value="Genomic_DNA"/>
</dbReference>
<accession>T0Y532</accession>
<sequence>GLLYDSIHKLYELSEDTRLYVCHDYAPGGRAHRCLSSIGEQRRGNIHVRDGINRGQFIAMRSARDRMLGMPALLYPSIQVNVRGGESPPAENNGLAYLKVPLQGLARKPA</sequence>
<protein>
    <submittedName>
        <fullName evidence="1">Metallo-beta-lactamase superfamily protein</fullName>
    </submittedName>
</protein>
<proteinExistence type="predicted"/>
<organism evidence="1">
    <name type="scientific">mine drainage metagenome</name>
    <dbReference type="NCBI Taxonomy" id="410659"/>
    <lineage>
        <taxon>unclassified sequences</taxon>
        <taxon>metagenomes</taxon>
        <taxon>ecological metagenomes</taxon>
    </lineage>
</organism>
<dbReference type="AlphaFoldDB" id="T0Y532"/>
<dbReference type="InterPro" id="IPR036866">
    <property type="entry name" value="RibonucZ/Hydroxyglut_hydro"/>
</dbReference>
<reference evidence="1" key="1">
    <citation type="submission" date="2013-08" db="EMBL/GenBank/DDBJ databases">
        <authorList>
            <person name="Mendez C."/>
            <person name="Richter M."/>
            <person name="Ferrer M."/>
            <person name="Sanchez J."/>
        </authorList>
    </citation>
    <scope>NUCLEOTIDE SEQUENCE</scope>
</reference>
<comment type="caution">
    <text evidence="1">The sequence shown here is derived from an EMBL/GenBank/DDBJ whole genome shotgun (WGS) entry which is preliminary data.</text>
</comment>
<feature type="non-terminal residue" evidence="1">
    <location>
        <position position="1"/>
    </location>
</feature>
<dbReference type="Gene3D" id="3.60.15.10">
    <property type="entry name" value="Ribonuclease Z/Hydroxyacylglutathione hydrolase-like"/>
    <property type="match status" value="1"/>
</dbReference>
<evidence type="ECO:0000313" key="1">
    <source>
        <dbReference type="EMBL" id="EQD28208.1"/>
    </source>
</evidence>
<reference evidence="1" key="2">
    <citation type="journal article" date="2014" name="ISME J.">
        <title>Microbial stratification in low pH oxic and suboxic macroscopic growths along an acid mine drainage.</title>
        <authorList>
            <person name="Mendez-Garcia C."/>
            <person name="Mesa V."/>
            <person name="Sprenger R.R."/>
            <person name="Richter M."/>
            <person name="Diez M.S."/>
            <person name="Solano J."/>
            <person name="Bargiela R."/>
            <person name="Golyshina O.V."/>
            <person name="Manteca A."/>
            <person name="Ramos J.L."/>
            <person name="Gallego J.R."/>
            <person name="Llorente I."/>
            <person name="Martins Dos Santos V.A."/>
            <person name="Jensen O.N."/>
            <person name="Pelaez A.I."/>
            <person name="Sanchez J."/>
            <person name="Ferrer M."/>
        </authorList>
    </citation>
    <scope>NUCLEOTIDE SEQUENCE</scope>
</reference>
<gene>
    <name evidence="1" type="ORF">B1A_21258</name>
</gene>
<name>T0Y532_9ZZZZ</name>
<dbReference type="SUPFAM" id="SSF56281">
    <property type="entry name" value="Metallo-hydrolase/oxidoreductase"/>
    <property type="match status" value="1"/>
</dbReference>